<evidence type="ECO:0000313" key="3">
    <source>
        <dbReference type="Proteomes" id="UP000631114"/>
    </source>
</evidence>
<dbReference type="InterPro" id="IPR009069">
    <property type="entry name" value="Cys_alpha_HP_mot_SF"/>
</dbReference>
<keyword evidence="3" id="KW-1185">Reference proteome</keyword>
<sequence length="116" mass="12905">MMEALSRVWAIAHAFPQVKCCVMDLVHVIENVPEDSTFQYGKRRGKKVMSPCDVEALKKCLEENKGDRSKCQSQVEAFKDSCSLKKPKSDSSSEPTTGATRKPSTVKIRRGVISDV</sequence>
<evidence type="ECO:0000313" key="2">
    <source>
        <dbReference type="EMBL" id="KAF9613952.1"/>
    </source>
</evidence>
<gene>
    <name evidence="2" type="ORF">IFM89_013487</name>
</gene>
<feature type="region of interest" description="Disordered" evidence="1">
    <location>
        <begin position="79"/>
        <end position="116"/>
    </location>
</feature>
<protein>
    <submittedName>
        <fullName evidence="2">Uncharacterized protein</fullName>
    </submittedName>
</protein>
<organism evidence="2 3">
    <name type="scientific">Coptis chinensis</name>
    <dbReference type="NCBI Taxonomy" id="261450"/>
    <lineage>
        <taxon>Eukaryota</taxon>
        <taxon>Viridiplantae</taxon>
        <taxon>Streptophyta</taxon>
        <taxon>Embryophyta</taxon>
        <taxon>Tracheophyta</taxon>
        <taxon>Spermatophyta</taxon>
        <taxon>Magnoliopsida</taxon>
        <taxon>Ranunculales</taxon>
        <taxon>Ranunculaceae</taxon>
        <taxon>Coptidoideae</taxon>
        <taxon>Coptis</taxon>
    </lineage>
</organism>
<dbReference type="Proteomes" id="UP000631114">
    <property type="component" value="Unassembled WGS sequence"/>
</dbReference>
<dbReference type="OrthoDB" id="2262048at2759"/>
<comment type="caution">
    <text evidence="2">The sequence shown here is derived from an EMBL/GenBank/DDBJ whole genome shotgun (WGS) entry which is preliminary data.</text>
</comment>
<name>A0A835IBY0_9MAGN</name>
<dbReference type="PANTHER" id="PTHR36856:SF1">
    <property type="entry name" value="OS07G0175200 PROTEIN"/>
    <property type="match status" value="1"/>
</dbReference>
<dbReference type="AlphaFoldDB" id="A0A835IBY0"/>
<reference evidence="2 3" key="1">
    <citation type="submission" date="2020-10" db="EMBL/GenBank/DDBJ databases">
        <title>The Coptis chinensis genome and diversification of protoberbering-type alkaloids.</title>
        <authorList>
            <person name="Wang B."/>
            <person name="Shu S."/>
            <person name="Song C."/>
            <person name="Liu Y."/>
        </authorList>
    </citation>
    <scope>NUCLEOTIDE SEQUENCE [LARGE SCALE GENOMIC DNA]</scope>
    <source>
        <strain evidence="2">HL-2020</strain>
        <tissue evidence="2">Leaf</tissue>
    </source>
</reference>
<dbReference type="EMBL" id="JADFTS010000003">
    <property type="protein sequence ID" value="KAF9613952.1"/>
    <property type="molecule type" value="Genomic_DNA"/>
</dbReference>
<evidence type="ECO:0000256" key="1">
    <source>
        <dbReference type="SAM" id="MobiDB-lite"/>
    </source>
</evidence>
<accession>A0A835IBY0</accession>
<dbReference type="SUPFAM" id="SSF47072">
    <property type="entry name" value="Cysteine alpha-hairpin motif"/>
    <property type="match status" value="1"/>
</dbReference>
<feature type="compositionally biased region" description="Basic and acidic residues" evidence="1">
    <location>
        <begin position="79"/>
        <end position="91"/>
    </location>
</feature>
<feature type="compositionally biased region" description="Polar residues" evidence="1">
    <location>
        <begin position="92"/>
        <end position="103"/>
    </location>
</feature>
<proteinExistence type="predicted"/>
<dbReference type="PANTHER" id="PTHR36856">
    <property type="entry name" value="OS07G0175200 PROTEIN"/>
    <property type="match status" value="1"/>
</dbReference>